<keyword evidence="2" id="KW-1185">Reference proteome</keyword>
<dbReference type="Proteomes" id="UP001157502">
    <property type="component" value="Chromosome 25"/>
</dbReference>
<sequence>MALSQIQCLDENNVNPRTHESKPEFFYSEDQRLALETLLRDGRQAYGEFLQASSLRCFLSDREVDRLTGAVEAYDPGSELVHADPDGDDPPLSLQYWPDRSDCSLPWLDLGWPDCASYRGVTRVTVYAQPPLDGLTHIKEVVRKSIGHAQKVIAVVMDQFTDVDIFRDLLEACFRRKVCVYILLERTALPHFLSMAERAAMHSGHLKSLRVRVTGGTEFFSRSCTRVRGRLGHRLLLIDGDKAVSGSYSFTWTASRLDRHLVTMVTGQGVDSFDRLFRDLYLTSSEVDLRRVAVELEPVPEPLPPTPPVAPLSAVDARKLFSPKYALMTGNATVSDASLTTSRRNSNPVSTLKIKERVREPVEAPPLHPGLACLEKAYLIPYLPTWPEPDPSSDVIGFINVRVPSRPIQVHLQRSERFETSQAIRFHSPVTQPSEENQPDRTQPQPPASSPVTQPSEENQPNRTQPDRTQPQPPASSPVTQPSEENQPNRTQPQPPASSPVTQPSEENQPDRTQPQPPASSPVTQPSEENQPNRTQPDRTQPQPPASSPVTQPSEENQPNRTQPDRTQPQPPASSPVTQPSPTQPDLTGPQPLALNSDPVTQPSEDTDRTEPLTAPQPQLTPPPTPLFPSTLPSVYTCPTPPRPPIPKPRTVQLIMSDLCSVRMIKKTECPAPYIHSGPETAEQPHSGPETAEQPHSGPETAEQPHSGPETAEQPHSGPETAEQPHSGPETAEQPHSGPETAEQPHSGPETAEQPHSGPETTEQPHSGPETAEQPHSGPETTEQPHSGPETAEQPHSLCEIVEASQIQNSSRFAVGYLTASQSPRGEGVVTPQPQYNNENSTGLPNGLATETQTLNDSVTETQMIKKYFEPTVQPQGDFDLIKRGNVPDRKSVRILSTHSPERRTPSPVNEVCRVSPPLGNSNVSTTSEEYYECCDDGLPAEPDCKLPASGLPRGSEKNQTRNISFTPFSHATDTEGTDITPPPVSIEREETDTPHSYQTHEIHTSCANSKLEQETNSHLLHIEANIALSLEANSVPPLEANSVPPLEANSVPPLEANSVPPLEANSLLPLEANSLLRLEANSLLPLEANSLLRLEANSLLPLEANSLLPLEANSLLTQKKLQYGNLPTEELQECDSQVTVESRRAEDPITSQTNYRLTTERDKDIENATTLSPVYVLPINDSGDEHTKLESPEKTSYTFPSPQNISRGIKPQAYTDETELPEHKGPAELLREKSADIPAENKTDKLAEKQTEIEIPANRSVWRTKYNSADSPAERPVKSLTESPAEISADRPGESLTERPAVNQQERPTDIQPERAESPVSSGPKRGDQLRTNRNTGRKKPLRATPRSFIRGQQEDQPTNPSSTTPPPKRISPFPFQISAPPQRKPGVVGRRCGATPRSLDKACAGLGGGAPAKRSASPLPARKLTEMRPRRHSTPDIQPPVPQGRRQSHTPLHPASAHTHNPTSNPTQSHSPPVQGGTAPFGLSFARLQQLRAGRRSAEPHQQRRRPQHKETTKTNSDWETSTTQGDDQDKL</sequence>
<accession>A0ACC2FKZ2</accession>
<reference evidence="1" key="1">
    <citation type="submission" date="2021-05" db="EMBL/GenBank/DDBJ databases">
        <authorList>
            <person name="Pan Q."/>
            <person name="Jouanno E."/>
            <person name="Zahm M."/>
            <person name="Klopp C."/>
            <person name="Cabau C."/>
            <person name="Louis A."/>
            <person name="Berthelot C."/>
            <person name="Parey E."/>
            <person name="Roest Crollius H."/>
            <person name="Montfort J."/>
            <person name="Robinson-Rechavi M."/>
            <person name="Bouchez O."/>
            <person name="Lampietro C."/>
            <person name="Lopez Roques C."/>
            <person name="Donnadieu C."/>
            <person name="Postlethwait J."/>
            <person name="Bobe J."/>
            <person name="Dillon D."/>
            <person name="Chandos A."/>
            <person name="von Hippel F."/>
            <person name="Guiguen Y."/>
        </authorList>
    </citation>
    <scope>NUCLEOTIDE SEQUENCE</scope>
    <source>
        <strain evidence="1">YG-Jan2019</strain>
    </source>
</reference>
<name>A0ACC2FKZ2_DALPE</name>
<evidence type="ECO:0000313" key="1">
    <source>
        <dbReference type="EMBL" id="KAJ7992039.1"/>
    </source>
</evidence>
<proteinExistence type="predicted"/>
<organism evidence="1 2">
    <name type="scientific">Dallia pectoralis</name>
    <name type="common">Alaska blackfish</name>
    <dbReference type="NCBI Taxonomy" id="75939"/>
    <lineage>
        <taxon>Eukaryota</taxon>
        <taxon>Metazoa</taxon>
        <taxon>Chordata</taxon>
        <taxon>Craniata</taxon>
        <taxon>Vertebrata</taxon>
        <taxon>Euteleostomi</taxon>
        <taxon>Actinopterygii</taxon>
        <taxon>Neopterygii</taxon>
        <taxon>Teleostei</taxon>
        <taxon>Protacanthopterygii</taxon>
        <taxon>Esociformes</taxon>
        <taxon>Umbridae</taxon>
        <taxon>Dallia</taxon>
    </lineage>
</organism>
<dbReference type="EMBL" id="CM055752">
    <property type="protein sequence ID" value="KAJ7992039.1"/>
    <property type="molecule type" value="Genomic_DNA"/>
</dbReference>
<evidence type="ECO:0000313" key="2">
    <source>
        <dbReference type="Proteomes" id="UP001157502"/>
    </source>
</evidence>
<protein>
    <submittedName>
        <fullName evidence="1">Uncharacterized protein</fullName>
    </submittedName>
</protein>
<gene>
    <name evidence="1" type="ORF">DPEC_G00274440</name>
</gene>
<comment type="caution">
    <text evidence="1">The sequence shown here is derived from an EMBL/GenBank/DDBJ whole genome shotgun (WGS) entry which is preliminary data.</text>
</comment>